<dbReference type="AlphaFoldDB" id="A0A9P5TZM7"/>
<feature type="transmembrane region" description="Helical" evidence="2">
    <location>
        <begin position="137"/>
        <end position="158"/>
    </location>
</feature>
<sequence>MNSSTSFIDAEQTSLSDAVILVPGIVVESALFGVLTLLTTASTITLCRQGMKFRPRLFLLSATLFMYIASATHWGLNMYTMMKEFEDPQAWAVLPSQEKYLWSVVTTIVLFFNFWISDMVVMWRACTICGWPRFTQIIFVIFVILPVILSVVDISRAHATPANLAFEPDLFGITALIISLISNLWATSLVGRKTWLHRKDIHSRLGSGSRTTAAGSILILLTESGVLYSCIWALFIISTVYTMLRGSSRATHAIAGAVPQLVGLYPTLIILLVYLQKSHWDHKDSHDKHRPVLSTMVAAAPQSHSVSVASMQFRRNSLAATGTDTMESMHEQGSQPRSLTSLQEQECSAV</sequence>
<dbReference type="EMBL" id="JADNRY010000288">
    <property type="protein sequence ID" value="KAF9059628.1"/>
    <property type="molecule type" value="Genomic_DNA"/>
</dbReference>
<proteinExistence type="predicted"/>
<dbReference type="Proteomes" id="UP000772434">
    <property type="component" value="Unassembled WGS sequence"/>
</dbReference>
<comment type="caution">
    <text evidence="3">The sequence shown here is derived from an EMBL/GenBank/DDBJ whole genome shotgun (WGS) entry which is preliminary data.</text>
</comment>
<reference evidence="3" key="1">
    <citation type="submission" date="2020-11" db="EMBL/GenBank/DDBJ databases">
        <authorList>
            <consortium name="DOE Joint Genome Institute"/>
            <person name="Ahrendt S."/>
            <person name="Riley R."/>
            <person name="Andreopoulos W."/>
            <person name="Labutti K."/>
            <person name="Pangilinan J."/>
            <person name="Ruiz-Duenas F.J."/>
            <person name="Barrasa J.M."/>
            <person name="Sanchez-Garcia M."/>
            <person name="Camarero S."/>
            <person name="Miyauchi S."/>
            <person name="Serrano A."/>
            <person name="Linde D."/>
            <person name="Babiker R."/>
            <person name="Drula E."/>
            <person name="Ayuso-Fernandez I."/>
            <person name="Pacheco R."/>
            <person name="Padilla G."/>
            <person name="Ferreira P."/>
            <person name="Barriuso J."/>
            <person name="Kellner H."/>
            <person name="Castanera R."/>
            <person name="Alfaro M."/>
            <person name="Ramirez L."/>
            <person name="Pisabarro A.G."/>
            <person name="Kuo A."/>
            <person name="Tritt A."/>
            <person name="Lipzen A."/>
            <person name="He G."/>
            <person name="Yan M."/>
            <person name="Ng V."/>
            <person name="Cullen D."/>
            <person name="Martin F."/>
            <person name="Rosso M.-N."/>
            <person name="Henrissat B."/>
            <person name="Hibbett D."/>
            <person name="Martinez A.T."/>
            <person name="Grigoriev I.V."/>
        </authorList>
    </citation>
    <scope>NUCLEOTIDE SEQUENCE</scope>
    <source>
        <strain evidence="3">AH 40177</strain>
    </source>
</reference>
<feature type="transmembrane region" description="Helical" evidence="2">
    <location>
        <begin position="20"/>
        <end position="45"/>
    </location>
</feature>
<dbReference type="OrthoDB" id="3174319at2759"/>
<feature type="transmembrane region" description="Helical" evidence="2">
    <location>
        <begin position="212"/>
        <end position="241"/>
    </location>
</feature>
<evidence type="ECO:0000313" key="4">
    <source>
        <dbReference type="Proteomes" id="UP000772434"/>
    </source>
</evidence>
<feature type="transmembrane region" description="Helical" evidence="2">
    <location>
        <begin position="100"/>
        <end position="116"/>
    </location>
</feature>
<feature type="transmembrane region" description="Helical" evidence="2">
    <location>
        <begin position="170"/>
        <end position="191"/>
    </location>
</feature>
<keyword evidence="2" id="KW-1133">Transmembrane helix</keyword>
<feature type="transmembrane region" description="Helical" evidence="2">
    <location>
        <begin position="57"/>
        <end position="80"/>
    </location>
</feature>
<feature type="region of interest" description="Disordered" evidence="1">
    <location>
        <begin position="322"/>
        <end position="350"/>
    </location>
</feature>
<feature type="transmembrane region" description="Helical" evidence="2">
    <location>
        <begin position="253"/>
        <end position="275"/>
    </location>
</feature>
<evidence type="ECO:0000313" key="3">
    <source>
        <dbReference type="EMBL" id="KAF9059628.1"/>
    </source>
</evidence>
<protein>
    <submittedName>
        <fullName evidence="3">Uncharacterized protein</fullName>
    </submittedName>
</protein>
<accession>A0A9P5TZM7</accession>
<evidence type="ECO:0000256" key="2">
    <source>
        <dbReference type="SAM" id="Phobius"/>
    </source>
</evidence>
<keyword evidence="4" id="KW-1185">Reference proteome</keyword>
<keyword evidence="2" id="KW-0812">Transmembrane</keyword>
<keyword evidence="2" id="KW-0472">Membrane</keyword>
<gene>
    <name evidence="3" type="ORF">BDP27DRAFT_1431082</name>
</gene>
<organism evidence="3 4">
    <name type="scientific">Rhodocollybia butyracea</name>
    <dbReference type="NCBI Taxonomy" id="206335"/>
    <lineage>
        <taxon>Eukaryota</taxon>
        <taxon>Fungi</taxon>
        <taxon>Dikarya</taxon>
        <taxon>Basidiomycota</taxon>
        <taxon>Agaricomycotina</taxon>
        <taxon>Agaricomycetes</taxon>
        <taxon>Agaricomycetidae</taxon>
        <taxon>Agaricales</taxon>
        <taxon>Marasmiineae</taxon>
        <taxon>Omphalotaceae</taxon>
        <taxon>Rhodocollybia</taxon>
    </lineage>
</organism>
<evidence type="ECO:0000256" key="1">
    <source>
        <dbReference type="SAM" id="MobiDB-lite"/>
    </source>
</evidence>
<name>A0A9P5TZM7_9AGAR</name>